<dbReference type="EMBL" id="CP071595">
    <property type="protein sequence ID" value="QSY51890.1"/>
    <property type="molecule type" value="Genomic_DNA"/>
</dbReference>
<evidence type="ECO:0008006" key="3">
    <source>
        <dbReference type="Google" id="ProtNLM"/>
    </source>
</evidence>
<accession>A0ABX7RU96</accession>
<protein>
    <recommendedName>
        <fullName evidence="3">Helix-turn-helix domain containing protein</fullName>
    </recommendedName>
</protein>
<sequence>MLYRLIRDECLTTAQAARRLGVSHDAVRFVLEGQLAPSRGGEEREVGAGIDCSPGSRGSPQGEAARFFLDEYRSLKWIAEHADVNVDAVKVLVRECSMTRDGKATRWRQIDLDWLRAQRAAGRTCRELAQETGFSLGMISYLGRRHDLPGRHA</sequence>
<dbReference type="Proteomes" id="UP000671836">
    <property type="component" value="Chromosome"/>
</dbReference>
<keyword evidence="2" id="KW-1185">Reference proteome</keyword>
<gene>
    <name evidence="1" type="ORF">J3S04_14260</name>
</gene>
<evidence type="ECO:0000313" key="1">
    <source>
        <dbReference type="EMBL" id="QSY51890.1"/>
    </source>
</evidence>
<name>A0ABX7RU96_9ACTN</name>
<evidence type="ECO:0000313" key="2">
    <source>
        <dbReference type="Proteomes" id="UP000671836"/>
    </source>
</evidence>
<proteinExistence type="predicted"/>
<reference evidence="1 2" key="1">
    <citation type="submission" date="2021-03" db="EMBL/GenBank/DDBJ databases">
        <title>Streptomyces strains.</title>
        <authorList>
            <person name="Lund M.B."/>
            <person name="Toerring T."/>
        </authorList>
    </citation>
    <scope>NUCLEOTIDE SEQUENCE [LARGE SCALE GENOMIC DNA]</scope>
    <source>
        <strain evidence="1 2">KCC S-1010</strain>
    </source>
</reference>
<dbReference type="RefSeq" id="WP_086566481.1">
    <property type="nucleotide sequence ID" value="NZ_CP071595.1"/>
</dbReference>
<organism evidence="1 2">
    <name type="scientific">Streptomyces griseocarneus</name>
    <dbReference type="NCBI Taxonomy" id="51201"/>
    <lineage>
        <taxon>Bacteria</taxon>
        <taxon>Bacillati</taxon>
        <taxon>Actinomycetota</taxon>
        <taxon>Actinomycetes</taxon>
        <taxon>Kitasatosporales</taxon>
        <taxon>Streptomycetaceae</taxon>
        <taxon>Streptomyces</taxon>
    </lineage>
</organism>